<dbReference type="EMBL" id="OU898282">
    <property type="protein sequence ID" value="CAH1283649.1"/>
    <property type="molecule type" value="Genomic_DNA"/>
</dbReference>
<evidence type="ECO:0000313" key="5">
    <source>
        <dbReference type="Proteomes" id="UP001153709"/>
    </source>
</evidence>
<gene>
    <name evidence="4" type="ORF">DIABBA_LOCUS11116</name>
</gene>
<comment type="subcellular location">
    <subcellularLocation>
        <location evidence="1">Mitochondrion</location>
    </subcellularLocation>
</comment>
<reference evidence="4" key="1">
    <citation type="submission" date="2022-01" db="EMBL/GenBank/DDBJ databases">
        <authorList>
            <person name="King R."/>
        </authorList>
    </citation>
    <scope>NUCLEOTIDE SEQUENCE</scope>
</reference>
<name>A0A9P0DXA1_DIABA</name>
<accession>A0A9P0DXA1</accession>
<evidence type="ECO:0000256" key="3">
    <source>
        <dbReference type="ARBA" id="ARBA00043970"/>
    </source>
</evidence>
<evidence type="ECO:0000256" key="2">
    <source>
        <dbReference type="ARBA" id="ARBA00023128"/>
    </source>
</evidence>
<dbReference type="GO" id="GO:0005739">
    <property type="term" value="C:mitochondrion"/>
    <property type="evidence" value="ECO:0007669"/>
    <property type="project" value="UniProtKB-SubCell"/>
</dbReference>
<evidence type="ECO:0000313" key="4">
    <source>
        <dbReference type="EMBL" id="CAH1283649.1"/>
    </source>
</evidence>
<dbReference type="GO" id="GO:0006103">
    <property type="term" value="P:2-oxoglutarate metabolic process"/>
    <property type="evidence" value="ECO:0007669"/>
    <property type="project" value="InterPro"/>
</dbReference>
<comment type="similarity">
    <text evidence="3">Belongs to the alpha-ketoglutarate dehydrogenase component 4 family.</text>
</comment>
<dbReference type="Pfam" id="PF10937">
    <property type="entry name" value="Kgd4-YMR31"/>
    <property type="match status" value="1"/>
</dbReference>
<sequence>MLNYIATRSVSFTPRMSHRLIKFRYGLAKTQQAQPAAASKSGIQGGQQAQGQGAVLWDFELPPRFRRKAIDDSEIAVINNGGPL</sequence>
<proteinExistence type="inferred from homology"/>
<evidence type="ECO:0000256" key="1">
    <source>
        <dbReference type="ARBA" id="ARBA00004173"/>
    </source>
</evidence>
<keyword evidence="2" id="KW-0496">Mitochondrion</keyword>
<dbReference type="Proteomes" id="UP001153709">
    <property type="component" value="Chromosome 7"/>
</dbReference>
<dbReference type="InterPro" id="IPR020373">
    <property type="entry name" value="Kgd4/YMR-31"/>
</dbReference>
<keyword evidence="5" id="KW-1185">Reference proteome</keyword>
<protein>
    <submittedName>
        <fullName evidence="4">Uncharacterized protein</fullName>
    </submittedName>
</protein>
<organism evidence="4 5">
    <name type="scientific">Diabrotica balteata</name>
    <name type="common">Banded cucumber beetle</name>
    <dbReference type="NCBI Taxonomy" id="107213"/>
    <lineage>
        <taxon>Eukaryota</taxon>
        <taxon>Metazoa</taxon>
        <taxon>Ecdysozoa</taxon>
        <taxon>Arthropoda</taxon>
        <taxon>Hexapoda</taxon>
        <taxon>Insecta</taxon>
        <taxon>Pterygota</taxon>
        <taxon>Neoptera</taxon>
        <taxon>Endopterygota</taxon>
        <taxon>Coleoptera</taxon>
        <taxon>Polyphaga</taxon>
        <taxon>Cucujiformia</taxon>
        <taxon>Chrysomeloidea</taxon>
        <taxon>Chrysomelidae</taxon>
        <taxon>Galerucinae</taxon>
        <taxon>Diabroticina</taxon>
        <taxon>Diabroticites</taxon>
        <taxon>Diabrotica</taxon>
    </lineage>
</organism>
<dbReference type="AlphaFoldDB" id="A0A9P0DXA1"/>
<dbReference type="OrthoDB" id="2116030at2759"/>